<keyword evidence="3" id="KW-1185">Reference proteome</keyword>
<evidence type="ECO:0000256" key="1">
    <source>
        <dbReference type="SAM" id="MobiDB-lite"/>
    </source>
</evidence>
<feature type="compositionally biased region" description="Basic and acidic residues" evidence="1">
    <location>
        <begin position="108"/>
        <end position="119"/>
    </location>
</feature>
<accession>A0A1Z4JSS8</accession>
<feature type="region of interest" description="Disordered" evidence="1">
    <location>
        <begin position="1"/>
        <end position="35"/>
    </location>
</feature>
<evidence type="ECO:0000313" key="2">
    <source>
        <dbReference type="EMBL" id="BAY59774.1"/>
    </source>
</evidence>
<geneLocation type="plasmid" evidence="2">
    <name>plasmid2</name>
</geneLocation>
<dbReference type="AlphaFoldDB" id="A0A1Z4JSS8"/>
<keyword evidence="2" id="KW-0614">Plasmid</keyword>
<name>A0A1Z4JSS8_LEPBY</name>
<protein>
    <submittedName>
        <fullName evidence="2">Uncharacterized protein</fullName>
    </submittedName>
</protein>
<evidence type="ECO:0000313" key="3">
    <source>
        <dbReference type="Proteomes" id="UP000217895"/>
    </source>
</evidence>
<feature type="compositionally biased region" description="Polar residues" evidence="1">
    <location>
        <begin position="1"/>
        <end position="11"/>
    </location>
</feature>
<feature type="region of interest" description="Disordered" evidence="1">
    <location>
        <begin position="108"/>
        <end position="157"/>
    </location>
</feature>
<dbReference type="Proteomes" id="UP000217895">
    <property type="component" value="Plasmid Plasmid2 dna"/>
</dbReference>
<proteinExistence type="predicted"/>
<organism evidence="2 3">
    <name type="scientific">Leptolyngbya boryana NIES-2135</name>
    <dbReference type="NCBI Taxonomy" id="1973484"/>
    <lineage>
        <taxon>Bacteria</taxon>
        <taxon>Bacillati</taxon>
        <taxon>Cyanobacteriota</taxon>
        <taxon>Cyanophyceae</taxon>
        <taxon>Leptolyngbyales</taxon>
        <taxon>Leptolyngbyaceae</taxon>
        <taxon>Leptolyngbya group</taxon>
        <taxon>Leptolyngbya</taxon>
    </lineage>
</organism>
<reference evidence="2 3" key="1">
    <citation type="submission" date="2017-06" db="EMBL/GenBank/DDBJ databases">
        <title>Genome sequencing of cyanobaciteial culture collection at National Institute for Environmental Studies (NIES).</title>
        <authorList>
            <person name="Hirose Y."/>
            <person name="Shimura Y."/>
            <person name="Fujisawa T."/>
            <person name="Nakamura Y."/>
            <person name="Kawachi M."/>
        </authorList>
    </citation>
    <scope>NUCLEOTIDE SEQUENCE [LARGE SCALE GENOMIC DNA]</scope>
    <source>
        <strain evidence="2 3">NIES-2135</strain>
        <plasmid evidence="3">Plasmid Plasmid2 dna</plasmid>
    </source>
</reference>
<gene>
    <name evidence="2" type="ORF">NIES2135_66510</name>
</gene>
<dbReference type="EMBL" id="AP018205">
    <property type="protein sequence ID" value="BAY59774.1"/>
    <property type="molecule type" value="Genomic_DNA"/>
</dbReference>
<feature type="compositionally biased region" description="Basic and acidic residues" evidence="1">
    <location>
        <begin position="129"/>
        <end position="147"/>
    </location>
</feature>
<sequence length="157" mass="17405">MTSSTDDSISPTEPDVNGSDSRELTTSTEPENADSLPSLLFLTFTLLPDDQDPNGRLILPGIHSPDEVAHLLPMFRENQLDEVRSHLPTWISEYGQVLAQRQIDRANAEAAKPKLDPTAKQKSSSFNQRPEHIESSKKLTPAKEVKGTQRSLFDLPS</sequence>